<accession>A0ABP2ANN2</accession>
<gene>
    <name evidence="2" type="ORF">ERS852473_00903</name>
</gene>
<feature type="transmembrane region" description="Helical" evidence="1">
    <location>
        <begin position="110"/>
        <end position="129"/>
    </location>
</feature>
<protein>
    <submittedName>
        <fullName evidence="2">Uncharacterized protein</fullName>
    </submittedName>
</protein>
<organism evidence="2 3">
    <name type="scientific">Sarcina ventriculi</name>
    <name type="common">Clostridium ventriculi</name>
    <dbReference type="NCBI Taxonomy" id="1267"/>
    <lineage>
        <taxon>Bacteria</taxon>
        <taxon>Bacillati</taxon>
        <taxon>Bacillota</taxon>
        <taxon>Clostridia</taxon>
        <taxon>Eubacteriales</taxon>
        <taxon>Clostridiaceae</taxon>
        <taxon>Sarcina</taxon>
    </lineage>
</organism>
<evidence type="ECO:0000256" key="1">
    <source>
        <dbReference type="SAM" id="Phobius"/>
    </source>
</evidence>
<reference evidence="2 3" key="1">
    <citation type="submission" date="2015-09" db="EMBL/GenBank/DDBJ databases">
        <authorList>
            <consortium name="Pathogen Informatics"/>
            <person name="Wu L."/>
            <person name="Ma J."/>
        </authorList>
    </citation>
    <scope>NUCLEOTIDE SEQUENCE [LARGE SCALE GENOMIC DNA]</scope>
    <source>
        <strain evidence="2 3">2789STDY5834858</strain>
    </source>
</reference>
<keyword evidence="1" id="KW-0472">Membrane</keyword>
<proteinExistence type="predicted"/>
<evidence type="ECO:0000313" key="3">
    <source>
        <dbReference type="Proteomes" id="UP000095488"/>
    </source>
</evidence>
<keyword evidence="1" id="KW-0812">Transmembrane</keyword>
<dbReference type="Proteomes" id="UP000095488">
    <property type="component" value="Unassembled WGS sequence"/>
</dbReference>
<keyword evidence="3" id="KW-1185">Reference proteome</keyword>
<evidence type="ECO:0000313" key="2">
    <source>
        <dbReference type="EMBL" id="CUN70365.1"/>
    </source>
</evidence>
<dbReference type="EMBL" id="CYZR01000002">
    <property type="protein sequence ID" value="CUN70365.1"/>
    <property type="molecule type" value="Genomic_DNA"/>
</dbReference>
<keyword evidence="1" id="KW-1133">Transmembrane helix</keyword>
<comment type="caution">
    <text evidence="2">The sequence shown here is derived from an EMBL/GenBank/DDBJ whole genome shotgun (WGS) entry which is preliminary data.</text>
</comment>
<name>A0ABP2ANN2_SARVE</name>
<sequence>MINMKMKLIIYNEFFYRGAKVIYEYIIDILNVYINNKLNQLVSDLTDLSKMYLKEEWERVKLESKLGDINYEVETSDGIEIDEIRDLKQLKNWTIYKKFKEKNLKYKIKYLFRYMVIFVMIVISLIISIL</sequence>